<dbReference type="PANTHER" id="PTHR10627:SF74">
    <property type="entry name" value="OS08G0526500 PROTEIN"/>
    <property type="match status" value="1"/>
</dbReference>
<dbReference type="EMBL" id="CP136890">
    <property type="protein sequence ID" value="WOK92043.1"/>
    <property type="molecule type" value="Genomic_DNA"/>
</dbReference>
<dbReference type="SMART" id="SM00454">
    <property type="entry name" value="SAM"/>
    <property type="match status" value="1"/>
</dbReference>
<dbReference type="Pfam" id="PF00536">
    <property type="entry name" value="SAM_1"/>
    <property type="match status" value="1"/>
</dbReference>
<gene>
    <name evidence="5" type="ORF">Cni_G00734</name>
</gene>
<evidence type="ECO:0000259" key="4">
    <source>
        <dbReference type="PROSITE" id="PS50105"/>
    </source>
</evidence>
<reference evidence="5 6" key="1">
    <citation type="submission" date="2023-10" db="EMBL/GenBank/DDBJ databases">
        <title>Chromosome-scale genome assembly provides insights into flower coloration mechanisms of Canna indica.</title>
        <authorList>
            <person name="Li C."/>
        </authorList>
    </citation>
    <scope>NUCLEOTIDE SEQUENCE [LARGE SCALE GENOMIC DNA]</scope>
    <source>
        <tissue evidence="5">Flower</tissue>
    </source>
</reference>
<evidence type="ECO:0000313" key="5">
    <source>
        <dbReference type="EMBL" id="WOK92043.1"/>
    </source>
</evidence>
<dbReference type="AlphaFoldDB" id="A0AAQ3JLH9"/>
<feature type="region of interest" description="Disordered" evidence="2">
    <location>
        <begin position="116"/>
        <end position="136"/>
    </location>
</feature>
<keyword evidence="3" id="KW-0472">Membrane</keyword>
<keyword evidence="1" id="KW-0677">Repeat</keyword>
<accession>A0AAQ3JLH9</accession>
<keyword evidence="3" id="KW-1133">Transmembrane helix</keyword>
<keyword evidence="3" id="KW-0812">Transmembrane</keyword>
<evidence type="ECO:0000256" key="2">
    <source>
        <dbReference type="SAM" id="MobiDB-lite"/>
    </source>
</evidence>
<dbReference type="InterPro" id="IPR013761">
    <property type="entry name" value="SAM/pointed_sf"/>
</dbReference>
<evidence type="ECO:0000256" key="3">
    <source>
        <dbReference type="SAM" id="Phobius"/>
    </source>
</evidence>
<feature type="transmembrane region" description="Helical" evidence="3">
    <location>
        <begin position="41"/>
        <end position="63"/>
    </location>
</feature>
<feature type="compositionally biased region" description="Basic and acidic residues" evidence="2">
    <location>
        <begin position="116"/>
        <end position="125"/>
    </location>
</feature>
<name>A0AAQ3JLH9_9LILI</name>
<evidence type="ECO:0000313" key="6">
    <source>
        <dbReference type="Proteomes" id="UP001327560"/>
    </source>
</evidence>
<dbReference type="Gene3D" id="1.10.150.50">
    <property type="entry name" value="Transcription Factor, Ets-1"/>
    <property type="match status" value="1"/>
</dbReference>
<feature type="domain" description="SAM" evidence="4">
    <location>
        <begin position="251"/>
        <end position="310"/>
    </location>
</feature>
<sequence>MCGSAESYTSLGLHGLASGQKVIVPVPVIIIKTSKSELVSILKFSTVIVFFLYFKLSFVYLGVLTNKDRQIGRNDLRFKLINKSFFRKGQNGREGQNGVDLREKLSRNREIYLKSDRKQNLRDSRTSGSARRLPPTRSADDLLQLDMLRKPYPSRVMDERRHRSPDRLFSSSRVLSSRRSYEDLPHGPSMRSIEASGHSSFIKNGLVDSSRTIPFMSKTRLPIDTGKSVVRDPQSGRITQRSTLTPEEPLTVSSLLKTLGLGKYAIMFQAEEIDMTALRQMGDRDLKELGIPMGPRKKILLAALSQSKQRY</sequence>
<dbReference type="PROSITE" id="PS50105">
    <property type="entry name" value="SAM_DOMAIN"/>
    <property type="match status" value="1"/>
</dbReference>
<feature type="compositionally biased region" description="Low complexity" evidence="2">
    <location>
        <begin position="167"/>
        <end position="178"/>
    </location>
</feature>
<feature type="region of interest" description="Disordered" evidence="2">
    <location>
        <begin position="153"/>
        <end position="192"/>
    </location>
</feature>
<evidence type="ECO:0000256" key="1">
    <source>
        <dbReference type="ARBA" id="ARBA00022737"/>
    </source>
</evidence>
<proteinExistence type="predicted"/>
<dbReference type="SUPFAM" id="SSF47769">
    <property type="entry name" value="SAM/Pointed domain"/>
    <property type="match status" value="1"/>
</dbReference>
<dbReference type="Proteomes" id="UP001327560">
    <property type="component" value="Chromosome 1"/>
</dbReference>
<organism evidence="5 6">
    <name type="scientific">Canna indica</name>
    <name type="common">Indian-shot</name>
    <dbReference type="NCBI Taxonomy" id="4628"/>
    <lineage>
        <taxon>Eukaryota</taxon>
        <taxon>Viridiplantae</taxon>
        <taxon>Streptophyta</taxon>
        <taxon>Embryophyta</taxon>
        <taxon>Tracheophyta</taxon>
        <taxon>Spermatophyta</taxon>
        <taxon>Magnoliopsida</taxon>
        <taxon>Liliopsida</taxon>
        <taxon>Zingiberales</taxon>
        <taxon>Cannaceae</taxon>
        <taxon>Canna</taxon>
    </lineage>
</organism>
<protein>
    <recommendedName>
        <fullName evidence="4">SAM domain-containing protein</fullName>
    </recommendedName>
</protein>
<dbReference type="PANTHER" id="PTHR10627">
    <property type="entry name" value="SCP160"/>
    <property type="match status" value="1"/>
</dbReference>
<keyword evidence="6" id="KW-1185">Reference proteome</keyword>
<dbReference type="InterPro" id="IPR001660">
    <property type="entry name" value="SAM"/>
</dbReference>